<evidence type="ECO:0000256" key="1">
    <source>
        <dbReference type="SAM" id="MobiDB-lite"/>
    </source>
</evidence>
<evidence type="ECO:0000313" key="2">
    <source>
        <dbReference type="EMBL" id="QFG74364.1"/>
    </source>
</evidence>
<protein>
    <submittedName>
        <fullName evidence="2">Uncharacterized protein</fullName>
    </submittedName>
</protein>
<sequence>MNSVINPFNITESITKYDNELETDITITKNNLNKYFKHIYILCIKKNKKINKEIYKKMISEELLIDLSKELMAYKVNTTLIKNFTHFNRLIKLEKNILELYNMFGYELEEYNLCLPVFNVAFLNVQKYFDTISNNNNLDQLYNLLVLNRFFCEKSNETTKSIISSTISNLDESKYWTFKFNCMYNFSELFFKRTFNFSCKSKLTNKSVKALIHNLDNDQQSSDDDDYLIEIYKKLKYVDPSTCIKFGNYKLFSMVKNCNYSLDDINNIYKELDYDQKFLFVCYMLASKEYSHLILNNQAILEDNIINDINVYNETFKVNLFEYLLSYAWIRFYMEECIRKTKMSSSDNFVFSINTASKLPVFDYDYLNPYTNPYMTILVKEKFLAPRINVHGVEYKRGRKICTYNEFLDRFNIFTTNMSNCNLFANIDFKKLKMAISGSCMTACLQVSHPLMELFDGSDFPTKFSRFCNEYYAKSDIDIMIKTQDMFEFIRNCREIHETVTTNVLCYYHPYAQESHVKLIFKKKLYIRVNKQYILNNILNEDISYGWFIQNINSTEVKTLFSSYLDKFLSEEEKKYPEYIHEYPEYFGMIDYDDINIYVFDENKSAVIIDTKGISENVDIESDIDTDIDEVIVSCINFKAHISAPQLNHDLEIFPIKSEDFGIVSQFHMPCVRAYYDGSDVFILPSCITAHMTYCNMDYKYVSGQKDPVDIINKYRMRGFGTWLNQNEIKTYLKYIEKIPFWKNLYNYSSGHNPTKVLSPLKIDSKIFKPRLWNSEFYQECVPIPFDQPYKNATSKSQSFISNSKYFAINKETGYVNPIKLELINCIKHLTSEYKNNVDNTSNPESTTENNGPTEDWGDSWGPGPSWDNTN</sequence>
<feature type="region of interest" description="Disordered" evidence="1">
    <location>
        <begin position="835"/>
        <end position="871"/>
    </location>
</feature>
<accession>A0A5J6VLL2</accession>
<organism evidence="2">
    <name type="scientific">Megaviridae environmental sample</name>
    <dbReference type="NCBI Taxonomy" id="1737588"/>
    <lineage>
        <taxon>Viruses</taxon>
        <taxon>Varidnaviria</taxon>
        <taxon>Bamfordvirae</taxon>
        <taxon>Nucleocytoviricota</taxon>
        <taxon>Megaviricetes</taxon>
        <taxon>Imitervirales</taxon>
        <taxon>Mimiviridae</taxon>
        <taxon>environmental samples</taxon>
    </lineage>
</organism>
<proteinExistence type="predicted"/>
<feature type="compositionally biased region" description="Low complexity" evidence="1">
    <location>
        <begin position="840"/>
        <end position="851"/>
    </location>
</feature>
<dbReference type="EMBL" id="MN448286">
    <property type="protein sequence ID" value="QFG74364.1"/>
    <property type="molecule type" value="Genomic_DNA"/>
</dbReference>
<name>A0A5J6VLL2_9VIRU</name>
<reference evidence="2" key="1">
    <citation type="journal article" date="2019" name="Philos. Trans. R. Soc. Lond., B, Biol. Sci.">
        <title>Targeted metagenomic recovery of four divergent viruses reveals shared and distinctive characteristics of giant viruses of marine eukaryotes.</title>
        <authorList>
            <person name="Needham D.M."/>
            <person name="Poirier C."/>
            <person name="Hehenberger E."/>
            <person name="Jimenez V."/>
            <person name="Swalwell J.E."/>
            <person name="Santoro A.E."/>
            <person name="Worden A.Z."/>
        </authorList>
    </citation>
    <scope>NUCLEOTIDE SEQUENCE</scope>
    <source>
        <strain evidence="2">MPacV-611</strain>
    </source>
</reference>